<dbReference type="InterPro" id="IPR052162">
    <property type="entry name" value="Sensor_kinase/Photoreceptor"/>
</dbReference>
<dbReference type="InterPro" id="IPR005467">
    <property type="entry name" value="His_kinase_dom"/>
</dbReference>
<gene>
    <name evidence="9" type="ORF">I215_05512</name>
</gene>
<evidence type="ECO:0000313" key="10">
    <source>
        <dbReference type="Proteomes" id="UP000007364"/>
    </source>
</evidence>
<dbReference type="InterPro" id="IPR004358">
    <property type="entry name" value="Sig_transdc_His_kin-like_C"/>
</dbReference>
<dbReference type="InterPro" id="IPR036890">
    <property type="entry name" value="HATPase_C_sf"/>
</dbReference>
<dbReference type="PRINTS" id="PR00344">
    <property type="entry name" value="BCTRLSENSOR"/>
</dbReference>
<name>K2Q4A6_9FLAO</name>
<dbReference type="SMART" id="SM00387">
    <property type="entry name" value="HATPase_c"/>
    <property type="match status" value="1"/>
</dbReference>
<dbReference type="NCBIfam" id="TIGR00229">
    <property type="entry name" value="sensory_box"/>
    <property type="match status" value="2"/>
</dbReference>
<dbReference type="SUPFAM" id="SSF55785">
    <property type="entry name" value="PYP-like sensor domain (PAS domain)"/>
    <property type="match status" value="3"/>
</dbReference>
<evidence type="ECO:0000259" key="6">
    <source>
        <dbReference type="PROSITE" id="PS50109"/>
    </source>
</evidence>
<keyword evidence="5 9" id="KW-0418">Kinase</keyword>
<organism evidence="9 10">
    <name type="scientific">Galbibacter marinus</name>
    <dbReference type="NCBI Taxonomy" id="555500"/>
    <lineage>
        <taxon>Bacteria</taxon>
        <taxon>Pseudomonadati</taxon>
        <taxon>Bacteroidota</taxon>
        <taxon>Flavobacteriia</taxon>
        <taxon>Flavobacteriales</taxon>
        <taxon>Flavobacteriaceae</taxon>
        <taxon>Galbibacter</taxon>
    </lineage>
</organism>
<evidence type="ECO:0000256" key="1">
    <source>
        <dbReference type="ARBA" id="ARBA00000085"/>
    </source>
</evidence>
<dbReference type="STRING" id="555500.I215_05512"/>
<dbReference type="RefSeq" id="WP_008990974.1">
    <property type="nucleotide sequence ID" value="NZ_AMSG01000005.1"/>
</dbReference>
<dbReference type="Proteomes" id="UP000007364">
    <property type="component" value="Unassembled WGS sequence"/>
</dbReference>
<dbReference type="EMBL" id="AMSG01000005">
    <property type="protein sequence ID" value="EKF55666.1"/>
    <property type="molecule type" value="Genomic_DNA"/>
</dbReference>
<dbReference type="PATRIC" id="fig|555500.3.peg.1138"/>
<dbReference type="PROSITE" id="PS50113">
    <property type="entry name" value="PAC"/>
    <property type="match status" value="1"/>
</dbReference>
<comment type="caution">
    <text evidence="9">The sequence shown here is derived from an EMBL/GenBank/DDBJ whole genome shotgun (WGS) entry which is preliminary data.</text>
</comment>
<evidence type="ECO:0000256" key="3">
    <source>
        <dbReference type="ARBA" id="ARBA00022553"/>
    </source>
</evidence>
<accession>K2Q4A6</accession>
<dbReference type="Pfam" id="PF13426">
    <property type="entry name" value="PAS_9"/>
    <property type="match status" value="2"/>
</dbReference>
<evidence type="ECO:0000313" key="9">
    <source>
        <dbReference type="EMBL" id="EKF55666.1"/>
    </source>
</evidence>
<comment type="catalytic activity">
    <reaction evidence="1">
        <text>ATP + protein L-histidine = ADP + protein N-phospho-L-histidine.</text>
        <dbReference type="EC" id="2.7.13.3"/>
    </reaction>
</comment>
<dbReference type="CDD" id="cd00130">
    <property type="entry name" value="PAS"/>
    <property type="match status" value="2"/>
</dbReference>
<dbReference type="PROSITE" id="PS50109">
    <property type="entry name" value="HIS_KIN"/>
    <property type="match status" value="1"/>
</dbReference>
<keyword evidence="4" id="KW-0808">Transferase</keyword>
<dbReference type="PANTHER" id="PTHR43304:SF1">
    <property type="entry name" value="PAC DOMAIN-CONTAINING PROTEIN"/>
    <property type="match status" value="1"/>
</dbReference>
<feature type="domain" description="Histidine kinase" evidence="6">
    <location>
        <begin position="527"/>
        <end position="740"/>
    </location>
</feature>
<dbReference type="EC" id="2.7.13.3" evidence="2"/>
<dbReference type="AlphaFoldDB" id="K2Q4A6"/>
<sequence>MINLPLVEHCPTPMAVLNKNKELLKTSRGWNVLFKHPIMVPYNELHFSETLPPSLEQTRKALLDYIPGQVLNGEDSYLDNQGCLKWISYQIYDTPEQIVVNIQDITLHKENHNNHYFRNLLEKNAQIGSWHYDIENDLLHWSSITRSIYEVDIDYTPSLQDSFLFFKPGQHLDQALNAINQVLTTGDRFDLELQITTNNGKEKWIHFVGEKASNCPSSNTIYGTVQDINKQKNTALKIALQEKQLKSTKRSMLENKRLFTSIFNSTFQFTGFLNLKGRLIDVNKPALKFAGVEIEDVLNKYFWDTYWWQSSKKERRKLRKSIAKAAKGKFVRYEAKILDKDQVPTYIDFSLKPVLDENKRVVFLISEGRLIQEMVEARKKLSESEKLHRMLLEHSPTGLVLNDAMSGEFIEMNGSFKKSIGYIEKELHDLTHPDVIPKADKTKELRVLKAVLEDGIYGPYQGEYLHKSGTPVASLITRVLITNHDGKKLIWSVVQDITQLQEKEAELLELINVASEQNNRLLNFAHIVSHNLRSHASNFSMLIELLGIEEDIFKKVEIMEMLNTASKNMLETIANLNEIIAINTNLNIKTEVVNLRHQIDEAFTNISELTKSAFAEIEINVPDDVQINVVKAYLESILLNIFTNAIKYKSPMRYPKITIDYQATKGYSIITIADNGIGIDLEKHGHKLFGMYKTFHGNRDARGIGLFITKNQIEAMKGKIEVESTVDQGTKFKIYFYENY</sequence>
<protein>
    <recommendedName>
        <fullName evidence="2">histidine kinase</fullName>
        <ecNumber evidence="2">2.7.13.3</ecNumber>
    </recommendedName>
</protein>
<dbReference type="InterPro" id="IPR000700">
    <property type="entry name" value="PAS-assoc_C"/>
</dbReference>
<reference evidence="9 10" key="1">
    <citation type="journal article" date="2012" name="J. Bacteriol.">
        <title>Genome Sequence of Galbibacter marinum Type Strain ck-I2-15.</title>
        <authorList>
            <person name="Lai Q."/>
            <person name="Li C."/>
            <person name="Shao Z."/>
        </authorList>
    </citation>
    <scope>NUCLEOTIDE SEQUENCE [LARGE SCALE GENOMIC DNA]</scope>
    <source>
        <strain evidence="10">ck-I2-15</strain>
    </source>
</reference>
<evidence type="ECO:0000256" key="5">
    <source>
        <dbReference type="ARBA" id="ARBA00022777"/>
    </source>
</evidence>
<dbReference type="Gene3D" id="3.30.565.10">
    <property type="entry name" value="Histidine kinase-like ATPase, C-terminal domain"/>
    <property type="match status" value="1"/>
</dbReference>
<dbReference type="GO" id="GO:0004673">
    <property type="term" value="F:protein histidine kinase activity"/>
    <property type="evidence" value="ECO:0007669"/>
    <property type="project" value="UniProtKB-EC"/>
</dbReference>
<keyword evidence="3" id="KW-0597">Phosphoprotein</keyword>
<dbReference type="InterPro" id="IPR000014">
    <property type="entry name" value="PAS"/>
</dbReference>
<dbReference type="SUPFAM" id="SSF55874">
    <property type="entry name" value="ATPase domain of HSP90 chaperone/DNA topoisomerase II/histidine kinase"/>
    <property type="match status" value="1"/>
</dbReference>
<evidence type="ECO:0000259" key="8">
    <source>
        <dbReference type="PROSITE" id="PS50113"/>
    </source>
</evidence>
<keyword evidence="10" id="KW-1185">Reference proteome</keyword>
<dbReference type="SMART" id="SM00091">
    <property type="entry name" value="PAS"/>
    <property type="match status" value="2"/>
</dbReference>
<dbReference type="SMART" id="SM00086">
    <property type="entry name" value="PAC"/>
    <property type="match status" value="3"/>
</dbReference>
<proteinExistence type="predicted"/>
<dbReference type="OrthoDB" id="5522855at2"/>
<dbReference type="PROSITE" id="PS50112">
    <property type="entry name" value="PAS"/>
    <property type="match status" value="1"/>
</dbReference>
<feature type="domain" description="PAS" evidence="7">
    <location>
        <begin position="384"/>
        <end position="455"/>
    </location>
</feature>
<evidence type="ECO:0000256" key="2">
    <source>
        <dbReference type="ARBA" id="ARBA00012438"/>
    </source>
</evidence>
<dbReference type="Pfam" id="PF02518">
    <property type="entry name" value="HATPase_c"/>
    <property type="match status" value="1"/>
</dbReference>
<dbReference type="Gene3D" id="3.30.450.20">
    <property type="entry name" value="PAS domain"/>
    <property type="match status" value="3"/>
</dbReference>
<evidence type="ECO:0000259" key="7">
    <source>
        <dbReference type="PROSITE" id="PS50112"/>
    </source>
</evidence>
<evidence type="ECO:0000256" key="4">
    <source>
        <dbReference type="ARBA" id="ARBA00022679"/>
    </source>
</evidence>
<dbReference type="InterPro" id="IPR003594">
    <property type="entry name" value="HATPase_dom"/>
</dbReference>
<dbReference type="InterPro" id="IPR035965">
    <property type="entry name" value="PAS-like_dom_sf"/>
</dbReference>
<dbReference type="PANTHER" id="PTHR43304">
    <property type="entry name" value="PHYTOCHROME-LIKE PROTEIN CPH1"/>
    <property type="match status" value="1"/>
</dbReference>
<dbReference type="eggNOG" id="COG4251">
    <property type="taxonomic scope" value="Bacteria"/>
</dbReference>
<dbReference type="InterPro" id="IPR001610">
    <property type="entry name" value="PAC"/>
</dbReference>
<feature type="domain" description="PAC" evidence="8">
    <location>
        <begin position="331"/>
        <end position="383"/>
    </location>
</feature>